<dbReference type="EMBL" id="MTBD01000024">
    <property type="protein sequence ID" value="PRP70873.1"/>
    <property type="molecule type" value="Genomic_DNA"/>
</dbReference>
<dbReference type="InterPro" id="IPR003615">
    <property type="entry name" value="HNH_nuc"/>
</dbReference>
<accession>A0A2S9X599</accession>
<reference evidence="2 3" key="1">
    <citation type="submission" date="2017-01" db="EMBL/GenBank/DDBJ databases">
        <title>New insights into the genetic diversity of Chromobacterium isolated from tropical freshwater lake.</title>
        <authorList>
            <person name="Santos A.B."/>
            <person name="Nascimento A.M."/>
            <person name="Da Silva P.C."/>
        </authorList>
    </citation>
    <scope>NUCLEOTIDE SEQUENCE [LARGE SCALE GENOMIC DNA]</scope>
    <source>
        <strain evidence="2 3">56AF</strain>
    </source>
</reference>
<proteinExistence type="predicted"/>
<sequence>MREGDVVLTVYDNCYHFVSTVLAKLHSPKLAREIWQEDDDGNTWEYMYLLTRPESVNLHVSAEPVSSLLNKSYRGFAKISDEKVQHIFHTYGGLQQFIAREFNKIIPDSAGKNVLKSIEIRVEDEPFTPSNDVDAREKVLREIVRRRGQPQFRRQLLKAYQGRCAVTGCDVESVLEAAHIMPYLGDHTNHITNGLLLRADIHTLFDLGELRVDSAGRIHVADELLSGFYGDLHGRYISLPIDEKKRPNPNALQLKFQQGI</sequence>
<protein>
    <recommendedName>
        <fullName evidence="1">HNH nuclease domain-containing protein</fullName>
    </recommendedName>
</protein>
<name>A0A2S9X599_9NEIS</name>
<evidence type="ECO:0000313" key="3">
    <source>
        <dbReference type="Proteomes" id="UP000239469"/>
    </source>
</evidence>
<dbReference type="Pfam" id="PF13391">
    <property type="entry name" value="HNH_2"/>
    <property type="match status" value="1"/>
</dbReference>
<evidence type="ECO:0000259" key="1">
    <source>
        <dbReference type="Pfam" id="PF13391"/>
    </source>
</evidence>
<evidence type="ECO:0000313" key="2">
    <source>
        <dbReference type="EMBL" id="PRP70873.1"/>
    </source>
</evidence>
<feature type="domain" description="HNH nuclease" evidence="1">
    <location>
        <begin position="164"/>
        <end position="209"/>
    </location>
</feature>
<organism evidence="2 3">
    <name type="scientific">Chromobacterium amazonense</name>
    <dbReference type="NCBI Taxonomy" id="1382803"/>
    <lineage>
        <taxon>Bacteria</taxon>
        <taxon>Pseudomonadati</taxon>
        <taxon>Pseudomonadota</taxon>
        <taxon>Betaproteobacteria</taxon>
        <taxon>Neisseriales</taxon>
        <taxon>Chromobacteriaceae</taxon>
        <taxon>Chromobacterium</taxon>
    </lineage>
</organism>
<dbReference type="AlphaFoldDB" id="A0A2S9X599"/>
<comment type="caution">
    <text evidence="2">The sequence shown here is derived from an EMBL/GenBank/DDBJ whole genome shotgun (WGS) entry which is preliminary data.</text>
</comment>
<dbReference type="Proteomes" id="UP000239469">
    <property type="component" value="Unassembled WGS sequence"/>
</dbReference>
<gene>
    <name evidence="2" type="ORF">BUE93_09435</name>
</gene>